<evidence type="ECO:0000259" key="6">
    <source>
        <dbReference type="Pfam" id="PF10337"/>
    </source>
</evidence>
<feature type="transmembrane region" description="Helical" evidence="5">
    <location>
        <begin position="467"/>
        <end position="486"/>
    </location>
</feature>
<evidence type="ECO:0000256" key="3">
    <source>
        <dbReference type="ARBA" id="ARBA00022989"/>
    </source>
</evidence>
<keyword evidence="2 5" id="KW-0812">Transmembrane</keyword>
<dbReference type="InterPro" id="IPR018823">
    <property type="entry name" value="ArAE_2_N"/>
</dbReference>
<dbReference type="EMBL" id="MCGO01000023">
    <property type="protein sequence ID" value="ORY44006.1"/>
    <property type="molecule type" value="Genomic_DNA"/>
</dbReference>
<feature type="transmembrane region" description="Helical" evidence="5">
    <location>
        <begin position="493"/>
        <end position="511"/>
    </location>
</feature>
<protein>
    <recommendedName>
        <fullName evidence="6">Putative ER transporter 6TM N-terminal domain-containing protein</fullName>
    </recommendedName>
</protein>
<evidence type="ECO:0000256" key="2">
    <source>
        <dbReference type="ARBA" id="ARBA00022692"/>
    </source>
</evidence>
<evidence type="ECO:0000313" key="8">
    <source>
        <dbReference type="Proteomes" id="UP000193642"/>
    </source>
</evidence>
<feature type="transmembrane region" description="Helical" evidence="5">
    <location>
        <begin position="45"/>
        <end position="66"/>
    </location>
</feature>
<organism evidence="7 8">
    <name type="scientific">Rhizoclosmatium globosum</name>
    <dbReference type="NCBI Taxonomy" id="329046"/>
    <lineage>
        <taxon>Eukaryota</taxon>
        <taxon>Fungi</taxon>
        <taxon>Fungi incertae sedis</taxon>
        <taxon>Chytridiomycota</taxon>
        <taxon>Chytridiomycota incertae sedis</taxon>
        <taxon>Chytridiomycetes</taxon>
        <taxon>Chytridiales</taxon>
        <taxon>Chytriomycetaceae</taxon>
        <taxon>Rhizoclosmatium</taxon>
    </lineage>
</organism>
<evidence type="ECO:0000256" key="4">
    <source>
        <dbReference type="ARBA" id="ARBA00023136"/>
    </source>
</evidence>
<evidence type="ECO:0000313" key="7">
    <source>
        <dbReference type="EMBL" id="ORY44006.1"/>
    </source>
</evidence>
<keyword evidence="4 5" id="KW-0472">Membrane</keyword>
<name>A0A1Y2CAP8_9FUNG</name>
<gene>
    <name evidence="7" type="ORF">BCR33DRAFT_766188</name>
</gene>
<comment type="subcellular location">
    <subcellularLocation>
        <location evidence="1">Membrane</location>
        <topology evidence="1">Multi-pass membrane protein</topology>
    </subcellularLocation>
</comment>
<feature type="transmembrane region" description="Helical" evidence="5">
    <location>
        <begin position="392"/>
        <end position="411"/>
    </location>
</feature>
<keyword evidence="8" id="KW-1185">Reference proteome</keyword>
<proteinExistence type="predicted"/>
<sequence>MHLLFQRDMGLYSTRDWDQLCCNVVILFVYVYFLSLLRAASHQRYFVAALIGGMIAYNSTASVVGVLGANSSDGRLFDYKLLADDLSSYLIGILIGLAVNFLVFPDSAEQHLRDNLSLVFIKTRDLSLSMFELLNGSHYDTGDSFTIEFQKRNKLVSEIQICFATIDAEIIQAAAEVTYSYFSIDEYARITKAAKSVVAVLFSAHTVLNSPETVTLVTSAEYQQNISDEMKQSWKDFGDVSKRIFEDLGVNLRKAVDRDESHVNEAVSTLRALGAQAIRMFANGHQPTYFSRMFDDTDDGSLRVTSMDAKAAWEQLLQINFLILSTKEFIKELAILHEQTFAFAGPKTTLIQILRIRFRGLQSKIRRATIGETVHAIVFGITRNILSPNSVYAFKTALAVFSLQMIMFSHPDLYKEWYMGGALSTIIVAVSPSLGQTYIGLPLTIVGTASGATLAYLSLILFGKHSYGQILFGFVAAVPFTYLQLFNKRTASLGLLGLLAFGNYISITYANMNNPAFDAPAVYLYKVIIVASAALSFSLVFTLILYPSFARHILRHRMSIIFLHLNIFYRKIVSSSIQPLQKVATIQRIEDPELKDLRNQIFSEIVALDSLMVYAIAEPRIEGRFQEETYREIINCMFMLLDRLECVRLSVGDEPFDADVRRVLKSSPLMESRAELQQVIRLLLYIFSSSMLTKLKILPTLPNAQRVRERVIEDFVNLLLWHGHPGSCPYPQLDPFDGVIPAHRSGMLEALNTEKWMRLLGHSASVREVSRALDKFVPLMKALFGEYPDIIKGYDDENIDIVAGPNDTPQPCDANDSEILTISKSSIVDVNRADIANKQLYTTTFARSIISLMRHIRSCDQLFYE</sequence>
<accession>A0A1Y2CAP8</accession>
<feature type="transmembrane region" description="Helical" evidence="5">
    <location>
        <begin position="17"/>
        <end position="33"/>
    </location>
</feature>
<feature type="transmembrane region" description="Helical" evidence="5">
    <location>
        <begin position="417"/>
        <end position="434"/>
    </location>
</feature>
<dbReference type="STRING" id="329046.A0A1Y2CAP8"/>
<evidence type="ECO:0000256" key="5">
    <source>
        <dbReference type="SAM" id="Phobius"/>
    </source>
</evidence>
<dbReference type="GO" id="GO:0016020">
    <property type="term" value="C:membrane"/>
    <property type="evidence" value="ECO:0007669"/>
    <property type="project" value="UniProtKB-SubCell"/>
</dbReference>
<feature type="transmembrane region" description="Helical" evidence="5">
    <location>
        <begin position="86"/>
        <end position="104"/>
    </location>
</feature>
<dbReference type="Pfam" id="PF10337">
    <property type="entry name" value="ArAE_2_N"/>
    <property type="match status" value="1"/>
</dbReference>
<dbReference type="PANTHER" id="PTHR47804:SF3">
    <property type="entry name" value="PROTEIN BRE4"/>
    <property type="match status" value="1"/>
</dbReference>
<dbReference type="PANTHER" id="PTHR47804">
    <property type="entry name" value="60S RIBOSOMAL PROTEIN L19"/>
    <property type="match status" value="1"/>
</dbReference>
<evidence type="ECO:0000256" key="1">
    <source>
        <dbReference type="ARBA" id="ARBA00004141"/>
    </source>
</evidence>
<comment type="caution">
    <text evidence="7">The sequence shown here is derived from an EMBL/GenBank/DDBJ whole genome shotgun (WGS) entry which is preliminary data.</text>
</comment>
<keyword evidence="3 5" id="KW-1133">Transmembrane helix</keyword>
<dbReference type="OrthoDB" id="68611at2759"/>
<feature type="domain" description="Putative ER transporter 6TM N-terminal" evidence="6">
    <location>
        <begin position="24"/>
        <end position="228"/>
    </location>
</feature>
<dbReference type="InterPro" id="IPR052430">
    <property type="entry name" value="IVT-Associated"/>
</dbReference>
<feature type="transmembrane region" description="Helical" evidence="5">
    <location>
        <begin position="523"/>
        <end position="549"/>
    </location>
</feature>
<reference evidence="7 8" key="1">
    <citation type="submission" date="2016-07" db="EMBL/GenBank/DDBJ databases">
        <title>Pervasive Adenine N6-methylation of Active Genes in Fungi.</title>
        <authorList>
            <consortium name="DOE Joint Genome Institute"/>
            <person name="Mondo S.J."/>
            <person name="Dannebaum R.O."/>
            <person name="Kuo R.C."/>
            <person name="Labutti K."/>
            <person name="Haridas S."/>
            <person name="Kuo A."/>
            <person name="Salamov A."/>
            <person name="Ahrendt S.R."/>
            <person name="Lipzen A."/>
            <person name="Sullivan W."/>
            <person name="Andreopoulos W.B."/>
            <person name="Clum A."/>
            <person name="Lindquist E."/>
            <person name="Daum C."/>
            <person name="Ramamoorthy G.K."/>
            <person name="Gryganskyi A."/>
            <person name="Culley D."/>
            <person name="Magnuson J.K."/>
            <person name="James T.Y."/>
            <person name="O'Malley M.A."/>
            <person name="Stajich J.E."/>
            <person name="Spatafora J.W."/>
            <person name="Visel A."/>
            <person name="Grigoriev I.V."/>
        </authorList>
    </citation>
    <scope>NUCLEOTIDE SEQUENCE [LARGE SCALE GENOMIC DNA]</scope>
    <source>
        <strain evidence="7 8">JEL800</strain>
    </source>
</reference>
<feature type="transmembrane region" description="Helical" evidence="5">
    <location>
        <begin position="441"/>
        <end position="461"/>
    </location>
</feature>
<dbReference type="Proteomes" id="UP000193642">
    <property type="component" value="Unassembled WGS sequence"/>
</dbReference>
<dbReference type="AlphaFoldDB" id="A0A1Y2CAP8"/>